<reference evidence="1 2" key="1">
    <citation type="submission" date="2020-07" db="EMBL/GenBank/DDBJ databases">
        <title>Taxonomic proposal: Crassvirales, a new order of highly abundant and diverse bacterial viruses.</title>
        <authorList>
            <person name="Shkoporov A.N."/>
            <person name="Stockdale S.R."/>
            <person name="Guerin E."/>
            <person name="Ross R.P."/>
            <person name="Hill C."/>
        </authorList>
    </citation>
    <scope>NUCLEOTIDE SEQUENCE [LARGE SCALE GENOMIC DNA]</scope>
</reference>
<evidence type="ECO:0000313" key="1">
    <source>
        <dbReference type="EMBL" id="QOR58416.1"/>
    </source>
</evidence>
<dbReference type="KEGG" id="vg:65128887"/>
<dbReference type="GeneID" id="65128887"/>
<organism evidence="1 2">
    <name type="scientific">uncultured phage cr118_1</name>
    <dbReference type="NCBI Taxonomy" id="2772063"/>
    <lineage>
        <taxon>Viruses</taxon>
        <taxon>Duplodnaviria</taxon>
        <taxon>Heunggongvirae</taxon>
        <taxon>Uroviricota</taxon>
        <taxon>Caudoviricetes</taxon>
        <taxon>Crassvirales</taxon>
        <taxon>Suoliviridae</taxon>
        <taxon>Uncouvirinae</taxon>
        <taxon>Besingivirus</taxon>
        <taxon>Besingivirus coli</taxon>
    </lineage>
</organism>
<keyword evidence="2" id="KW-1185">Reference proteome</keyword>
<dbReference type="Proteomes" id="UP000594051">
    <property type="component" value="Segment"/>
</dbReference>
<dbReference type="RefSeq" id="YP_010110574.1">
    <property type="nucleotide sequence ID" value="NC_055872.1"/>
</dbReference>
<evidence type="ECO:0000313" key="2">
    <source>
        <dbReference type="Proteomes" id="UP000594051"/>
    </source>
</evidence>
<sequence>MVHYAALFFVNTDNPSRPFRLDVTKCTTSKTVLDEWLVRYNDYPKVIVLQSTDLTQLWEMIWLAELSVNEDSYGG</sequence>
<dbReference type="EMBL" id="MT774379">
    <property type="protein sequence ID" value="QOR58416.1"/>
    <property type="molecule type" value="Genomic_DNA"/>
</dbReference>
<name>A0A7M1RVU9_9CAUD</name>
<protein>
    <submittedName>
        <fullName evidence="1">Uncharacterized protein</fullName>
    </submittedName>
</protein>
<accession>A0A7M1RVU9</accession>
<proteinExistence type="predicted"/>